<evidence type="ECO:0000313" key="2">
    <source>
        <dbReference type="Proteomes" id="UP001557470"/>
    </source>
</evidence>
<keyword evidence="2" id="KW-1185">Reference proteome</keyword>
<accession>A0ABD0WTN4</accession>
<dbReference type="AlphaFoldDB" id="A0ABD0WTN4"/>
<protein>
    <submittedName>
        <fullName evidence="1">Uncharacterized protein</fullName>
    </submittedName>
</protein>
<evidence type="ECO:0000313" key="1">
    <source>
        <dbReference type="EMBL" id="KAL0983845.1"/>
    </source>
</evidence>
<proteinExistence type="predicted"/>
<name>A0ABD0WTN4_UMBPY</name>
<sequence>MRGLRTSGVGYRPRILSLKPVQKLYAGYCMVDGEFERARGKIEFELWTLVSDFLYIVLYGKITLSRGGR</sequence>
<reference evidence="1 2" key="1">
    <citation type="submission" date="2024-06" db="EMBL/GenBank/DDBJ databases">
        <authorList>
            <person name="Pan Q."/>
            <person name="Wen M."/>
            <person name="Jouanno E."/>
            <person name="Zahm M."/>
            <person name="Klopp C."/>
            <person name="Cabau C."/>
            <person name="Louis A."/>
            <person name="Berthelot C."/>
            <person name="Parey E."/>
            <person name="Roest Crollius H."/>
            <person name="Montfort J."/>
            <person name="Robinson-Rechavi M."/>
            <person name="Bouchez O."/>
            <person name="Lampietro C."/>
            <person name="Lopez Roques C."/>
            <person name="Donnadieu C."/>
            <person name="Postlethwait J."/>
            <person name="Bobe J."/>
            <person name="Verreycken H."/>
            <person name="Guiguen Y."/>
        </authorList>
    </citation>
    <scope>NUCLEOTIDE SEQUENCE [LARGE SCALE GENOMIC DNA]</scope>
    <source>
        <strain evidence="1">Up_M1</strain>
        <tissue evidence="1">Testis</tissue>
    </source>
</reference>
<gene>
    <name evidence="1" type="ORF">UPYG_G00133500</name>
</gene>
<dbReference type="EMBL" id="JAGEUA010000004">
    <property type="protein sequence ID" value="KAL0983845.1"/>
    <property type="molecule type" value="Genomic_DNA"/>
</dbReference>
<comment type="caution">
    <text evidence="1">The sequence shown here is derived from an EMBL/GenBank/DDBJ whole genome shotgun (WGS) entry which is preliminary data.</text>
</comment>
<dbReference type="Proteomes" id="UP001557470">
    <property type="component" value="Unassembled WGS sequence"/>
</dbReference>
<organism evidence="1 2">
    <name type="scientific">Umbra pygmaea</name>
    <name type="common">Eastern mudminnow</name>
    <dbReference type="NCBI Taxonomy" id="75934"/>
    <lineage>
        <taxon>Eukaryota</taxon>
        <taxon>Metazoa</taxon>
        <taxon>Chordata</taxon>
        <taxon>Craniata</taxon>
        <taxon>Vertebrata</taxon>
        <taxon>Euteleostomi</taxon>
        <taxon>Actinopterygii</taxon>
        <taxon>Neopterygii</taxon>
        <taxon>Teleostei</taxon>
        <taxon>Protacanthopterygii</taxon>
        <taxon>Esociformes</taxon>
        <taxon>Umbridae</taxon>
        <taxon>Umbra</taxon>
    </lineage>
</organism>